<evidence type="ECO:0000313" key="3">
    <source>
        <dbReference type="Proteomes" id="UP001324427"/>
    </source>
</evidence>
<proteinExistence type="predicted"/>
<dbReference type="Proteomes" id="UP001324427">
    <property type="component" value="Unassembled WGS sequence"/>
</dbReference>
<organism evidence="2 3">
    <name type="scientific">Oleoguttula mirabilis</name>
    <dbReference type="NCBI Taxonomy" id="1507867"/>
    <lineage>
        <taxon>Eukaryota</taxon>
        <taxon>Fungi</taxon>
        <taxon>Dikarya</taxon>
        <taxon>Ascomycota</taxon>
        <taxon>Pezizomycotina</taxon>
        <taxon>Dothideomycetes</taxon>
        <taxon>Dothideomycetidae</taxon>
        <taxon>Mycosphaerellales</taxon>
        <taxon>Teratosphaeriaceae</taxon>
        <taxon>Oleoguttula</taxon>
    </lineage>
</organism>
<evidence type="ECO:0000313" key="2">
    <source>
        <dbReference type="EMBL" id="KAK4545368.1"/>
    </source>
</evidence>
<comment type="caution">
    <text evidence="2">The sequence shown here is derived from an EMBL/GenBank/DDBJ whole genome shotgun (WGS) entry which is preliminary data.</text>
</comment>
<dbReference type="EMBL" id="JAVFHQ010000020">
    <property type="protein sequence ID" value="KAK4545368.1"/>
    <property type="molecule type" value="Genomic_DNA"/>
</dbReference>
<feature type="compositionally biased region" description="Polar residues" evidence="1">
    <location>
        <begin position="71"/>
        <end position="81"/>
    </location>
</feature>
<evidence type="ECO:0008006" key="4">
    <source>
        <dbReference type="Google" id="ProtNLM"/>
    </source>
</evidence>
<gene>
    <name evidence="2" type="ORF">LTR36_003548</name>
</gene>
<reference evidence="2 3" key="1">
    <citation type="submission" date="2021-11" db="EMBL/GenBank/DDBJ databases">
        <title>Black yeast isolated from Biological Soil Crust.</title>
        <authorList>
            <person name="Kurbessoian T."/>
        </authorList>
    </citation>
    <scope>NUCLEOTIDE SEQUENCE [LARGE SCALE GENOMIC DNA]</scope>
    <source>
        <strain evidence="2 3">CCFEE 5522</strain>
    </source>
</reference>
<protein>
    <recommendedName>
        <fullName evidence="4">F-box domain-containing protein</fullName>
    </recommendedName>
</protein>
<feature type="region of interest" description="Disordered" evidence="1">
    <location>
        <begin position="1"/>
        <end position="112"/>
    </location>
</feature>
<name>A0AAV9JK48_9PEZI</name>
<dbReference type="AlphaFoldDB" id="A0AAV9JK48"/>
<feature type="compositionally biased region" description="Low complexity" evidence="1">
    <location>
        <begin position="58"/>
        <end position="70"/>
    </location>
</feature>
<feature type="compositionally biased region" description="Low complexity" evidence="1">
    <location>
        <begin position="17"/>
        <end position="32"/>
    </location>
</feature>
<accession>A0AAV9JK48</accession>
<feature type="region of interest" description="Disordered" evidence="1">
    <location>
        <begin position="330"/>
        <end position="354"/>
    </location>
</feature>
<feature type="compositionally biased region" description="Basic and acidic residues" evidence="1">
    <location>
        <begin position="1"/>
        <end position="12"/>
    </location>
</feature>
<evidence type="ECO:0000256" key="1">
    <source>
        <dbReference type="SAM" id="MobiDB-lite"/>
    </source>
</evidence>
<sequence>MASDNEENHDIFTSDLTSATHSAAYTHTPTTYETRLPGGQTRRRLLSRATERAVTRLSSSASASASASSSTNTNTAFNPQASEFVPTMATSSKRKASTSAKSGRSMPSSFHPFDTKTLTATLQERLPIIKTKDLFGKADPITSPVADFDLDGYLSESESEENPAILYRAPGAYPRRSLLASTSFEIPNGVRTKQSEAAKPSDATPRLSAVLLSRGADGAAPARYLPLCPATTLARGHTQDDLTVLPTHRNGIDNLQRKESQFRAPWPAKTLPVELFDLITANLARDDIKNMRLVNREFEANVSASLFRTSVVPFNTELYDMIDDEAKTKTRQPPVKVMSGGKGKGRATEADESAADADAGSLLWQNTKDDKEGKVYKGHGLKVFQGFGPHIKRFGMSFEVSESQLSQPPAKKELDSVASYHGSYTWPPPYYTRFANLAGLEHTADETSRMKSAFEKLTVVQELGLSVASGLGWLSGMDKSVRAHASERSTRIFGRSFDVPEHRAQAATEFWAALQQSQASFPSGYNAKEVTLACRELIATPADLVGLKGTHFCDTQLWSSVDSAQAMPRGAAKPMDNHLRVLYTTSAGIESTTYHGRASVVPSDLRKEQKEWLLETEWAQRAFLESYMLAVVDNPVIFAKVTVLNVAKLSSGFLPMIGREHFWDALPALQDVTLHVSPDWRSVAKDDAGFAEMTSHHPSVAVYLFFDVLRQRIAPKETVKKLNIGWVGGGEHAEGLFARNTSMLPCPTTQRDHTTANNGSLGLVFNHVEHLTLTNCWLTPPALDGLVKSHAAESLTKLTLDSVSLTAHPRIPPGGQQGGGGGAQLMGQMLANAAGQMPNFFNAPPMQQPLQPIQPVLPHQMYWQPPNNPIYPLQYAHAQQQFLQMQQMQQVNVFNAGQQWPPFNAGQQMPPFNAGQQMPVFNVGQQMPHINAGLQMPQLNAFNFPPLQQPQGFVAAAFPAAAVPPAAVAVPVMPPAPPPPAHWTDGHREGSWPEMLNSVSPGPVYSDYLEPPAPWEDPLPPRPATKLQTIEFISCGYAKILHHAPFDQLVIETDLQHHGHTTSPWFRVRQAVLKQSMMETQDRYLAQIVQNMPWRELNALQLAWGLTEGWQDTMKAEEAEWDGFLPGGTGRFSGVVHKGMPLASAV</sequence>
<keyword evidence="3" id="KW-1185">Reference proteome</keyword>